<feature type="chain" id="PRO_5045401643" description="Penicillin-binding protein activator LpoB" evidence="1">
    <location>
        <begin position="20"/>
        <end position="165"/>
    </location>
</feature>
<dbReference type="EMBL" id="NRRV01000027">
    <property type="protein sequence ID" value="MBK1631534.1"/>
    <property type="molecule type" value="Genomic_DNA"/>
</dbReference>
<comment type="caution">
    <text evidence="2">The sequence shown here is derived from an EMBL/GenBank/DDBJ whole genome shotgun (WGS) entry which is preliminary data.</text>
</comment>
<keyword evidence="1" id="KW-0732">Signal</keyword>
<dbReference type="RefSeq" id="WP_200237909.1">
    <property type="nucleotide sequence ID" value="NZ_NRRV01000027.1"/>
</dbReference>
<protein>
    <recommendedName>
        <fullName evidence="4">Penicillin-binding protein activator LpoB</fullName>
    </recommendedName>
</protein>
<sequence length="165" mass="17596">MRPALLRVFTLAAAVAVLAGCGSSGGGPDVIAIADDEAYRGPLAAAVSPVQFAGASATDRNWLQREIVRVLGDSDAFATVIPLSARGERNEAEVLIDPSVVRVERYSGGLDRIDLRLRARRKSTGAVGLDQVYRGKRRGQRSAIIDAADSAAKDLSREYGERPVY</sequence>
<evidence type="ECO:0000256" key="1">
    <source>
        <dbReference type="SAM" id="SignalP"/>
    </source>
</evidence>
<evidence type="ECO:0000313" key="2">
    <source>
        <dbReference type="EMBL" id="MBK1631534.1"/>
    </source>
</evidence>
<organism evidence="2 3">
    <name type="scientific">Thiohalocapsa halophila</name>
    <dbReference type="NCBI Taxonomy" id="69359"/>
    <lineage>
        <taxon>Bacteria</taxon>
        <taxon>Pseudomonadati</taxon>
        <taxon>Pseudomonadota</taxon>
        <taxon>Gammaproteobacteria</taxon>
        <taxon>Chromatiales</taxon>
        <taxon>Chromatiaceae</taxon>
        <taxon>Thiohalocapsa</taxon>
    </lineage>
</organism>
<keyword evidence="3" id="KW-1185">Reference proteome</keyword>
<evidence type="ECO:0000313" key="3">
    <source>
        <dbReference type="Proteomes" id="UP000748752"/>
    </source>
</evidence>
<evidence type="ECO:0008006" key="4">
    <source>
        <dbReference type="Google" id="ProtNLM"/>
    </source>
</evidence>
<accession>A0ABS1CI00</accession>
<gene>
    <name evidence="2" type="ORF">CKO31_12425</name>
</gene>
<dbReference type="Proteomes" id="UP000748752">
    <property type="component" value="Unassembled WGS sequence"/>
</dbReference>
<reference evidence="2 3" key="1">
    <citation type="journal article" date="2020" name="Microorganisms">
        <title>Osmotic Adaptation and Compatible Solute Biosynthesis of Phototrophic Bacteria as Revealed from Genome Analyses.</title>
        <authorList>
            <person name="Imhoff J.F."/>
            <person name="Rahn T."/>
            <person name="Kunzel S."/>
            <person name="Keller A."/>
            <person name="Neulinger S.C."/>
        </authorList>
    </citation>
    <scope>NUCLEOTIDE SEQUENCE [LARGE SCALE GENOMIC DNA]</scope>
    <source>
        <strain evidence="2 3">DSM 6210</strain>
    </source>
</reference>
<name>A0ABS1CI00_9GAMM</name>
<feature type="signal peptide" evidence="1">
    <location>
        <begin position="1"/>
        <end position="19"/>
    </location>
</feature>
<dbReference type="PROSITE" id="PS51257">
    <property type="entry name" value="PROKAR_LIPOPROTEIN"/>
    <property type="match status" value="1"/>
</dbReference>
<proteinExistence type="predicted"/>